<dbReference type="KEGG" id="cai:Caci_5761"/>
<feature type="domain" description="HTH lacI-type" evidence="4">
    <location>
        <begin position="25"/>
        <end position="79"/>
    </location>
</feature>
<proteinExistence type="predicted"/>
<dbReference type="PROSITE" id="PS50932">
    <property type="entry name" value="HTH_LACI_2"/>
    <property type="match status" value="1"/>
</dbReference>
<evidence type="ECO:0000313" key="5">
    <source>
        <dbReference type="EMBL" id="ACU74619.1"/>
    </source>
</evidence>
<dbReference type="PANTHER" id="PTHR30146">
    <property type="entry name" value="LACI-RELATED TRANSCRIPTIONAL REPRESSOR"/>
    <property type="match status" value="1"/>
</dbReference>
<dbReference type="STRING" id="479433.Caci_5761"/>
<dbReference type="Pfam" id="PF13377">
    <property type="entry name" value="Peripla_BP_3"/>
    <property type="match status" value="1"/>
</dbReference>
<evidence type="ECO:0000256" key="1">
    <source>
        <dbReference type="ARBA" id="ARBA00023015"/>
    </source>
</evidence>
<dbReference type="InterPro" id="IPR028082">
    <property type="entry name" value="Peripla_BP_I"/>
</dbReference>
<dbReference type="EC" id="5.1.1.1" evidence="5"/>
<evidence type="ECO:0000256" key="3">
    <source>
        <dbReference type="ARBA" id="ARBA00023163"/>
    </source>
</evidence>
<evidence type="ECO:0000259" key="4">
    <source>
        <dbReference type="PROSITE" id="PS50932"/>
    </source>
</evidence>
<dbReference type="InParanoid" id="C7QDJ5"/>
<keyword evidence="2" id="KW-0238">DNA-binding</keyword>
<dbReference type="SMART" id="SM00354">
    <property type="entry name" value="HTH_LACI"/>
    <property type="match status" value="1"/>
</dbReference>
<dbReference type="SUPFAM" id="SSF53822">
    <property type="entry name" value="Periplasmic binding protein-like I"/>
    <property type="match status" value="1"/>
</dbReference>
<evidence type="ECO:0000256" key="2">
    <source>
        <dbReference type="ARBA" id="ARBA00023125"/>
    </source>
</evidence>
<sequence>MSTADSDGAVLMPRIDQTGAAVGDSSLTDVAVRAGVSTATVSRALRGLPSVTEETRARIKAVADELGYVVSPSASRLATGRTHTVGVIVPSIDRWFSGQVIKGVEQVLRAAGYDLLFYNLGDDEGRARFFEAMPLRRRVDAVLVLSVPLQDPEVAKLRSLHLPIGLVGASADTFSSVRIDDLAGAATAVRHLIGLGHRDIALISGGTDVPPHFTTPTDRRRGYLDALAASGIGYDPALEAAGDFTITGGERAMSHLLGRPHHPTAVFALCDEMAFGAMRVLRTSGLRIPRDISVIGFDDHEMSDLLDLTTIRQPVVEQGATIARLLLDRLSAEAHTRPHQNEVSLPTQLVVRGSTAPRRARRA</sequence>
<dbReference type="InterPro" id="IPR000843">
    <property type="entry name" value="HTH_LacI"/>
</dbReference>
<gene>
    <name evidence="5" type="ordered locus">Caci_5761</name>
</gene>
<dbReference type="eggNOG" id="COG1609">
    <property type="taxonomic scope" value="Bacteria"/>
</dbReference>
<dbReference type="EMBL" id="CP001700">
    <property type="protein sequence ID" value="ACU74619.1"/>
    <property type="molecule type" value="Genomic_DNA"/>
</dbReference>
<dbReference type="GO" id="GO:0008784">
    <property type="term" value="F:alanine racemase activity"/>
    <property type="evidence" value="ECO:0007669"/>
    <property type="project" value="UniProtKB-EC"/>
</dbReference>
<dbReference type="AlphaFoldDB" id="C7QDJ5"/>
<dbReference type="Proteomes" id="UP000000851">
    <property type="component" value="Chromosome"/>
</dbReference>
<dbReference type="SUPFAM" id="SSF47413">
    <property type="entry name" value="lambda repressor-like DNA-binding domains"/>
    <property type="match status" value="1"/>
</dbReference>
<accession>C7QDJ5</accession>
<dbReference type="Pfam" id="PF00356">
    <property type="entry name" value="LacI"/>
    <property type="match status" value="1"/>
</dbReference>
<keyword evidence="1" id="KW-0805">Transcription regulation</keyword>
<dbReference type="Gene3D" id="3.40.50.2300">
    <property type="match status" value="2"/>
</dbReference>
<dbReference type="CDD" id="cd06267">
    <property type="entry name" value="PBP1_LacI_sugar_binding-like"/>
    <property type="match status" value="1"/>
</dbReference>
<dbReference type="FunCoup" id="C7QDJ5">
    <property type="interactions" value="24"/>
</dbReference>
<dbReference type="GO" id="GO:0003700">
    <property type="term" value="F:DNA-binding transcription factor activity"/>
    <property type="evidence" value="ECO:0007669"/>
    <property type="project" value="TreeGrafter"/>
</dbReference>
<evidence type="ECO:0000313" key="6">
    <source>
        <dbReference type="Proteomes" id="UP000000851"/>
    </source>
</evidence>
<dbReference type="InterPro" id="IPR046335">
    <property type="entry name" value="LacI/GalR-like_sensor"/>
</dbReference>
<keyword evidence="5" id="KW-0413">Isomerase</keyword>
<organism evidence="5 6">
    <name type="scientific">Catenulispora acidiphila (strain DSM 44928 / JCM 14897 / NBRC 102108 / NRRL B-24433 / ID139908)</name>
    <dbReference type="NCBI Taxonomy" id="479433"/>
    <lineage>
        <taxon>Bacteria</taxon>
        <taxon>Bacillati</taxon>
        <taxon>Actinomycetota</taxon>
        <taxon>Actinomycetes</taxon>
        <taxon>Catenulisporales</taxon>
        <taxon>Catenulisporaceae</taxon>
        <taxon>Catenulispora</taxon>
    </lineage>
</organism>
<dbReference type="HOGENOM" id="CLU_037628_6_4_11"/>
<dbReference type="InterPro" id="IPR010982">
    <property type="entry name" value="Lambda_DNA-bd_dom_sf"/>
</dbReference>
<keyword evidence="6" id="KW-1185">Reference proteome</keyword>
<dbReference type="PANTHER" id="PTHR30146:SF109">
    <property type="entry name" value="HTH-TYPE TRANSCRIPTIONAL REGULATOR GALS"/>
    <property type="match status" value="1"/>
</dbReference>
<dbReference type="Gene3D" id="1.10.260.40">
    <property type="entry name" value="lambda repressor-like DNA-binding domains"/>
    <property type="match status" value="1"/>
</dbReference>
<protein>
    <submittedName>
        <fullName evidence="5">Transcriptional regulator, LacI family</fullName>
        <ecNumber evidence="5">5.1.1.1</ecNumber>
    </submittedName>
</protein>
<dbReference type="RefSeq" id="WP_015794348.1">
    <property type="nucleotide sequence ID" value="NC_013131.1"/>
</dbReference>
<reference evidence="5 6" key="1">
    <citation type="journal article" date="2009" name="Stand. Genomic Sci.">
        <title>Complete genome sequence of Catenulispora acidiphila type strain (ID 139908).</title>
        <authorList>
            <person name="Copeland A."/>
            <person name="Lapidus A."/>
            <person name="Glavina Del Rio T."/>
            <person name="Nolan M."/>
            <person name="Lucas S."/>
            <person name="Chen F."/>
            <person name="Tice H."/>
            <person name="Cheng J.F."/>
            <person name="Bruce D."/>
            <person name="Goodwin L."/>
            <person name="Pitluck S."/>
            <person name="Mikhailova N."/>
            <person name="Pati A."/>
            <person name="Ivanova N."/>
            <person name="Mavromatis K."/>
            <person name="Chen A."/>
            <person name="Palaniappan K."/>
            <person name="Chain P."/>
            <person name="Land M."/>
            <person name="Hauser L."/>
            <person name="Chang Y.J."/>
            <person name="Jeffries C.D."/>
            <person name="Chertkov O."/>
            <person name="Brettin T."/>
            <person name="Detter J.C."/>
            <person name="Han C."/>
            <person name="Ali Z."/>
            <person name="Tindall B.J."/>
            <person name="Goker M."/>
            <person name="Bristow J."/>
            <person name="Eisen J.A."/>
            <person name="Markowitz V."/>
            <person name="Hugenholtz P."/>
            <person name="Kyrpides N.C."/>
            <person name="Klenk H.P."/>
        </authorList>
    </citation>
    <scope>NUCLEOTIDE SEQUENCE [LARGE SCALE GENOMIC DNA]</scope>
    <source>
        <strain evidence="6">DSM 44928 / JCM 14897 / NBRC 102108 / NRRL B-24433 / ID139908</strain>
    </source>
</reference>
<dbReference type="CDD" id="cd01392">
    <property type="entry name" value="HTH_LacI"/>
    <property type="match status" value="1"/>
</dbReference>
<dbReference type="GO" id="GO:0000976">
    <property type="term" value="F:transcription cis-regulatory region binding"/>
    <property type="evidence" value="ECO:0007669"/>
    <property type="project" value="TreeGrafter"/>
</dbReference>
<dbReference type="PROSITE" id="PS00356">
    <property type="entry name" value="HTH_LACI_1"/>
    <property type="match status" value="1"/>
</dbReference>
<name>C7QDJ5_CATAD</name>
<keyword evidence="3" id="KW-0804">Transcription</keyword>